<comment type="caution">
    <text evidence="1">The sequence shown here is derived from an EMBL/GenBank/DDBJ whole genome shotgun (WGS) entry which is preliminary data.</text>
</comment>
<dbReference type="Proteomes" id="UP000827872">
    <property type="component" value="Linkage Group LG12"/>
</dbReference>
<dbReference type="EMBL" id="CM037625">
    <property type="protein sequence ID" value="KAH7997831.1"/>
    <property type="molecule type" value="Genomic_DNA"/>
</dbReference>
<reference evidence="1" key="1">
    <citation type="submission" date="2021-08" db="EMBL/GenBank/DDBJ databases">
        <title>The first chromosome-level gecko genome reveals the dynamic sex chromosomes of Neotropical dwarf geckos (Sphaerodactylidae: Sphaerodactylus).</title>
        <authorList>
            <person name="Pinto B.J."/>
            <person name="Keating S.E."/>
            <person name="Gamble T."/>
        </authorList>
    </citation>
    <scope>NUCLEOTIDE SEQUENCE</scope>
    <source>
        <strain evidence="1">TG3544</strain>
    </source>
</reference>
<keyword evidence="2" id="KW-1185">Reference proteome</keyword>
<evidence type="ECO:0000313" key="1">
    <source>
        <dbReference type="EMBL" id="KAH7997831.1"/>
    </source>
</evidence>
<evidence type="ECO:0000313" key="2">
    <source>
        <dbReference type="Proteomes" id="UP000827872"/>
    </source>
</evidence>
<proteinExistence type="predicted"/>
<sequence length="301" mass="33245">MPIKSFHPTIYGKPKIYQGVRVKITVKELLQQRRAKQAVPEEARALSTHCVEPENSHSRLFKILSSWPLPLHAIIQHLQGEKSWTYLHCVSSDGSVQLTEAFSPPCPGAYVDSVSSSSSGCVQPWQFQSCTSCEEIPSFLEQLVDSCLQTEMPFDTSTGAAQDSLHGFPDIFQPDSACLNQSLGHASLDSSDPSSSFDCSYSPPQLPSFTPLGYNSSPCLDVKSCMFPSSEGSPYPQPPHTHYNHTSSTCCCTSCGSQRLDAFRVPEYFPYASTDCRDCTPSLSVADDFFRMDRAWDTCYS</sequence>
<gene>
    <name evidence="1" type="ORF">K3G42_009098</name>
</gene>
<name>A0ACB8EY33_9SAUR</name>
<protein>
    <submittedName>
        <fullName evidence="1">Uncharacterized protein</fullName>
    </submittedName>
</protein>
<accession>A0ACB8EY33</accession>
<organism evidence="1 2">
    <name type="scientific">Sphaerodactylus townsendi</name>
    <dbReference type="NCBI Taxonomy" id="933632"/>
    <lineage>
        <taxon>Eukaryota</taxon>
        <taxon>Metazoa</taxon>
        <taxon>Chordata</taxon>
        <taxon>Craniata</taxon>
        <taxon>Vertebrata</taxon>
        <taxon>Euteleostomi</taxon>
        <taxon>Lepidosauria</taxon>
        <taxon>Squamata</taxon>
        <taxon>Bifurcata</taxon>
        <taxon>Gekkota</taxon>
        <taxon>Sphaerodactylidae</taxon>
        <taxon>Sphaerodactylus</taxon>
    </lineage>
</organism>